<dbReference type="GO" id="GO:0005886">
    <property type="term" value="C:plasma membrane"/>
    <property type="evidence" value="ECO:0007669"/>
    <property type="project" value="TreeGrafter"/>
</dbReference>
<evidence type="ECO:0000256" key="6">
    <source>
        <dbReference type="ARBA" id="ARBA00049737"/>
    </source>
</evidence>
<dbReference type="PROSITE" id="PS51257">
    <property type="entry name" value="PROKAR_LIPOPROTEIN"/>
    <property type="match status" value="1"/>
</dbReference>
<evidence type="ECO:0000256" key="5">
    <source>
        <dbReference type="ARBA" id="ARBA00023136"/>
    </source>
</evidence>
<evidence type="ECO:0000259" key="9">
    <source>
        <dbReference type="Pfam" id="PF13886"/>
    </source>
</evidence>
<feature type="transmembrane region" description="Helical" evidence="7">
    <location>
        <begin position="153"/>
        <end position="171"/>
    </location>
</feature>
<keyword evidence="4 7" id="KW-1133">Transmembrane helix</keyword>
<feature type="transmembrane region" description="Helical" evidence="7">
    <location>
        <begin position="219"/>
        <end position="241"/>
    </location>
</feature>
<comment type="subcellular location">
    <subcellularLocation>
        <location evidence="1">Membrane</location>
        <topology evidence="1">Multi-pass membrane protein</topology>
    </subcellularLocation>
</comment>
<reference evidence="10 11" key="1">
    <citation type="submission" date="2018-06" db="EMBL/GenBank/DDBJ databases">
        <title>Comparative genomics of downy mildews reveals potential adaptations to biotrophy.</title>
        <authorList>
            <person name="Fletcher K."/>
            <person name="Klosterman S.J."/>
            <person name="Derevnina L."/>
            <person name="Martin F."/>
            <person name="Koike S."/>
            <person name="Reyes Chin-Wo S."/>
            <person name="Mou B."/>
            <person name="Michelmore R."/>
        </authorList>
    </citation>
    <scope>NUCLEOTIDE SEQUENCE [LARGE SCALE GENOMIC DNA]</scope>
    <source>
        <strain evidence="10 11">R13</strain>
    </source>
</reference>
<evidence type="ECO:0000256" key="3">
    <source>
        <dbReference type="ARBA" id="ARBA00022692"/>
    </source>
</evidence>
<proteinExistence type="inferred from homology"/>
<dbReference type="PANTHER" id="PTHR31247">
    <property type="entry name" value="TRANSMEMBRANE PROTEIN 198 FAMILY MEMBER"/>
    <property type="match status" value="1"/>
</dbReference>
<feature type="domain" description="TM7S3/TM198-like" evidence="9">
    <location>
        <begin position="49"/>
        <end position="243"/>
    </location>
</feature>
<feature type="transmembrane region" description="Helical" evidence="7">
    <location>
        <begin position="70"/>
        <end position="86"/>
    </location>
</feature>
<keyword evidence="8" id="KW-0732">Signal</keyword>
<dbReference type="InterPro" id="IPR040236">
    <property type="entry name" value="TMEM198"/>
</dbReference>
<comment type="similarity">
    <text evidence="2">Belongs to the TMEM198 family.</text>
</comment>
<dbReference type="VEuPathDB" id="FungiDB:DD237_001477"/>
<dbReference type="AlphaFoldDB" id="A0A3R7WB65"/>
<dbReference type="InterPro" id="IPR025256">
    <property type="entry name" value="TM7S3/TM198-like_dom"/>
</dbReference>
<dbReference type="Pfam" id="PF13886">
    <property type="entry name" value="TM7S3_TM198"/>
    <property type="match status" value="1"/>
</dbReference>
<feature type="transmembrane region" description="Helical" evidence="7">
    <location>
        <begin position="178"/>
        <end position="199"/>
    </location>
</feature>
<feature type="signal peptide" evidence="8">
    <location>
        <begin position="1"/>
        <end position="23"/>
    </location>
</feature>
<evidence type="ECO:0000313" key="10">
    <source>
        <dbReference type="EMBL" id="RQM16969.1"/>
    </source>
</evidence>
<evidence type="ECO:0000313" key="11">
    <source>
        <dbReference type="Proteomes" id="UP000286097"/>
    </source>
</evidence>
<feature type="transmembrane region" description="Helical" evidence="7">
    <location>
        <begin position="39"/>
        <end position="63"/>
    </location>
</feature>
<evidence type="ECO:0000256" key="7">
    <source>
        <dbReference type="SAM" id="Phobius"/>
    </source>
</evidence>
<evidence type="ECO:0000256" key="4">
    <source>
        <dbReference type="ARBA" id="ARBA00022989"/>
    </source>
</evidence>
<name>A0A3R7WB65_9STRA</name>
<dbReference type="PANTHER" id="PTHR31247:SF5">
    <property type="entry name" value="DUF4203 DOMAIN-CONTAINING PROTEIN"/>
    <property type="match status" value="1"/>
</dbReference>
<keyword evidence="5 7" id="KW-0472">Membrane</keyword>
<feature type="transmembrane region" description="Helical" evidence="7">
    <location>
        <begin position="124"/>
        <end position="147"/>
    </location>
</feature>
<protein>
    <recommendedName>
        <fullName evidence="6">Transmembrane protein 198</fullName>
    </recommendedName>
</protein>
<organism evidence="10 11">
    <name type="scientific">Peronospora effusa</name>
    <dbReference type="NCBI Taxonomy" id="542832"/>
    <lineage>
        <taxon>Eukaryota</taxon>
        <taxon>Sar</taxon>
        <taxon>Stramenopiles</taxon>
        <taxon>Oomycota</taxon>
        <taxon>Peronosporomycetes</taxon>
        <taxon>Peronosporales</taxon>
        <taxon>Peronosporaceae</taxon>
        <taxon>Peronospora</taxon>
    </lineage>
</organism>
<evidence type="ECO:0000256" key="1">
    <source>
        <dbReference type="ARBA" id="ARBA00004141"/>
    </source>
</evidence>
<accession>A0A3R7WB65</accession>
<dbReference type="EMBL" id="QKXF01000105">
    <property type="protein sequence ID" value="RQM16969.1"/>
    <property type="molecule type" value="Genomic_DNA"/>
</dbReference>
<feature type="chain" id="PRO_5018608341" description="Transmembrane protein 198" evidence="8">
    <location>
        <begin position="24"/>
        <end position="368"/>
    </location>
</feature>
<feature type="transmembrane region" description="Helical" evidence="7">
    <location>
        <begin position="98"/>
        <end position="117"/>
    </location>
</feature>
<gene>
    <name evidence="10" type="ORF">DD237_001477</name>
</gene>
<dbReference type="Proteomes" id="UP000286097">
    <property type="component" value="Unassembled WGS sequence"/>
</dbReference>
<evidence type="ECO:0000256" key="2">
    <source>
        <dbReference type="ARBA" id="ARBA00006244"/>
    </source>
</evidence>
<keyword evidence="3 7" id="KW-0812">Transmembrane</keyword>
<comment type="caution">
    <text evidence="10">The sequence shown here is derived from an EMBL/GenBank/DDBJ whole genome shotgun (WGS) entry which is preliminary data.</text>
</comment>
<sequence>MARMPMLFIMLLLQVALLASCAAKRTSVADESIFDSTNGTNLCGIMLAVVAVFAGSGMVVVGYRFMYETVFTIGFALGAIGIAVTTERMLVDKSFWRAGSWVAFIVGGAICGGMAIWVHPKSNFIAGVAGGMTLAMIVTNSAGYYVLPGHTHELFTILCVVLTVVFAAFELKYGKPMDIVGISTFGAAILVWGVSFFVGDFPFLNNLDKYSTHTADDDLVYTIRWGYLAGIMMISVFGIVIQFHMTGCSAIDDEFASFGTSGFGLSMDAVSYVGNEKEHPNVSITDQSANNTARESDFMPSSYSSILHQSFCRLYSKNTEAESSNKIKSTFMKKRSESVETTNALDSRVSLQSPRMNYLQGASKEVEF</sequence>
<evidence type="ECO:0000256" key="8">
    <source>
        <dbReference type="SAM" id="SignalP"/>
    </source>
</evidence>